<evidence type="ECO:0000313" key="4">
    <source>
        <dbReference type="Proteomes" id="UP000323274"/>
    </source>
</evidence>
<dbReference type="Gene3D" id="3.90.470.20">
    <property type="entry name" value="4'-phosphopantetheinyl transferase domain"/>
    <property type="match status" value="1"/>
</dbReference>
<dbReference type="GeneID" id="61102852"/>
<comment type="function">
    <text evidence="1">Transfers the 4'-phosphopantetheine moiety from coenzyme A to a Ser of acyl-carrier-protein.</text>
</comment>
<accession>A0A5A5U294</accession>
<dbReference type="NCBIfam" id="TIGR00516">
    <property type="entry name" value="acpS"/>
    <property type="match status" value="1"/>
</dbReference>
<dbReference type="SMR" id="A0A5A5U294"/>
<dbReference type="OMA" id="DERHYAV"/>
<keyword evidence="1" id="KW-0276">Fatty acid metabolism</keyword>
<dbReference type="SUPFAM" id="SSF56214">
    <property type="entry name" value="4'-phosphopantetheinyl transferase"/>
    <property type="match status" value="1"/>
</dbReference>
<keyword evidence="1" id="KW-0275">Fatty acid biosynthesis</keyword>
<dbReference type="GO" id="GO:0005737">
    <property type="term" value="C:cytoplasm"/>
    <property type="evidence" value="ECO:0007669"/>
    <property type="project" value="UniProtKB-SubCell"/>
</dbReference>
<evidence type="ECO:0000313" key="3">
    <source>
        <dbReference type="EMBL" id="GDZ84568.1"/>
    </source>
</evidence>
<dbReference type="HAMAP" id="MF_00101">
    <property type="entry name" value="AcpS"/>
    <property type="match status" value="1"/>
</dbReference>
<keyword evidence="1" id="KW-0443">Lipid metabolism</keyword>
<feature type="domain" description="4'-phosphopantetheinyl transferase" evidence="2">
    <location>
        <begin position="4"/>
        <end position="102"/>
    </location>
</feature>
<feature type="binding site" evidence="1">
    <location>
        <position position="58"/>
    </location>
    <ligand>
        <name>Mg(2+)</name>
        <dbReference type="ChEBI" id="CHEBI:18420"/>
    </ligand>
</feature>
<comment type="cofactor">
    <cofactor evidence="1">
        <name>Mg(2+)</name>
        <dbReference type="ChEBI" id="CHEBI:18420"/>
    </cofactor>
</comment>
<reference evidence="3 4" key="1">
    <citation type="submission" date="2019-04" db="EMBL/GenBank/DDBJ databases">
        <title>A pseudo-fructophilic Leuconostoc citreum strain F192-5 isolated from peel of satsuma mandarin: the first report for isolation and characterization of strain-dependent fructophilic-like characteristics.</title>
        <authorList>
            <person name="Maeno S."/>
            <person name="Tanizawa Y."/>
            <person name="Kajikawa A."/>
            <person name="Kanesaki Y."/>
            <person name="Kubota E."/>
            <person name="Arita M."/>
            <person name="Leon D."/>
            <person name="Endo A."/>
        </authorList>
    </citation>
    <scope>NUCLEOTIDE SEQUENCE [LARGE SCALE GENOMIC DNA]</scope>
    <source>
        <strain evidence="3 4">F192-5</strain>
    </source>
</reference>
<keyword evidence="1" id="KW-0479">Metal-binding</keyword>
<dbReference type="GO" id="GO:0008897">
    <property type="term" value="F:holo-[acyl-carrier-protein] synthase activity"/>
    <property type="evidence" value="ECO:0007669"/>
    <property type="project" value="UniProtKB-UniRule"/>
</dbReference>
<dbReference type="Pfam" id="PF01648">
    <property type="entry name" value="ACPS"/>
    <property type="match status" value="1"/>
</dbReference>
<gene>
    <name evidence="1 3" type="primary">acpS</name>
    <name evidence="3" type="ORF">LCIT_18100</name>
</gene>
<dbReference type="Proteomes" id="UP000323274">
    <property type="component" value="Unassembled WGS sequence"/>
</dbReference>
<dbReference type="InterPro" id="IPR002582">
    <property type="entry name" value="ACPS"/>
</dbReference>
<comment type="catalytic activity">
    <reaction evidence="1">
        <text>apo-[ACP] + CoA = holo-[ACP] + adenosine 3',5'-bisphosphate + H(+)</text>
        <dbReference type="Rhea" id="RHEA:12068"/>
        <dbReference type="Rhea" id="RHEA-COMP:9685"/>
        <dbReference type="Rhea" id="RHEA-COMP:9690"/>
        <dbReference type="ChEBI" id="CHEBI:15378"/>
        <dbReference type="ChEBI" id="CHEBI:29999"/>
        <dbReference type="ChEBI" id="CHEBI:57287"/>
        <dbReference type="ChEBI" id="CHEBI:58343"/>
        <dbReference type="ChEBI" id="CHEBI:64479"/>
        <dbReference type="EC" id="2.7.8.7"/>
    </reaction>
</comment>
<name>A0A5A5U294_LEUCI</name>
<feature type="binding site" evidence="1">
    <location>
        <position position="8"/>
    </location>
    <ligand>
        <name>Mg(2+)</name>
        <dbReference type="ChEBI" id="CHEBI:18420"/>
    </ligand>
</feature>
<dbReference type="AlphaFoldDB" id="A0A5A5U294"/>
<dbReference type="EMBL" id="BJJW01000016">
    <property type="protein sequence ID" value="GDZ84568.1"/>
    <property type="molecule type" value="Genomic_DNA"/>
</dbReference>
<protein>
    <recommendedName>
        <fullName evidence="1">Holo-[acyl-carrier-protein] synthase</fullName>
        <shortName evidence="1">Holo-ACP synthase</shortName>
        <ecNumber evidence="1">2.7.8.7</ecNumber>
    </recommendedName>
    <alternativeName>
        <fullName evidence="1">4'-phosphopantetheinyl transferase AcpS</fullName>
    </alternativeName>
</protein>
<evidence type="ECO:0000259" key="2">
    <source>
        <dbReference type="Pfam" id="PF01648"/>
    </source>
</evidence>
<dbReference type="RefSeq" id="WP_004901356.1">
    <property type="nucleotide sequence ID" value="NZ_BJJW01000016.1"/>
</dbReference>
<dbReference type="InterPro" id="IPR037143">
    <property type="entry name" value="4-PPantetheinyl_Trfase_dom_sf"/>
</dbReference>
<dbReference type="InterPro" id="IPR008278">
    <property type="entry name" value="4-PPantetheinyl_Trfase_dom"/>
</dbReference>
<comment type="caution">
    <text evidence="3">The sequence shown here is derived from an EMBL/GenBank/DDBJ whole genome shotgun (WGS) entry which is preliminary data.</text>
</comment>
<sequence>MIIGIGNDTEAISRVGQIVARQTKFMDSILTPAEREQALERKGKHFHEFVAGRFSAKEAFSKATGYGIGEKVHWHDIEILNEPNGRPIMQVKNFRYKTYVAITHSGDFVNTVVIIERLTILERLSLKFFPKRGVL</sequence>
<proteinExistence type="inferred from homology"/>
<dbReference type="InterPro" id="IPR004568">
    <property type="entry name" value="Ppantetheine-prot_Trfase_dom"/>
</dbReference>
<evidence type="ECO:0000256" key="1">
    <source>
        <dbReference type="HAMAP-Rule" id="MF_00101"/>
    </source>
</evidence>
<comment type="similarity">
    <text evidence="1">Belongs to the P-Pant transferase superfamily. AcpS family.</text>
</comment>
<keyword evidence="1" id="KW-0444">Lipid biosynthesis</keyword>
<dbReference type="GO" id="GO:0006633">
    <property type="term" value="P:fatty acid biosynthetic process"/>
    <property type="evidence" value="ECO:0007669"/>
    <property type="project" value="UniProtKB-UniRule"/>
</dbReference>
<organism evidence="3 4">
    <name type="scientific">Leuconostoc citreum</name>
    <dbReference type="NCBI Taxonomy" id="33964"/>
    <lineage>
        <taxon>Bacteria</taxon>
        <taxon>Bacillati</taxon>
        <taxon>Bacillota</taxon>
        <taxon>Bacilli</taxon>
        <taxon>Lactobacillales</taxon>
        <taxon>Lactobacillaceae</taxon>
        <taxon>Leuconostoc</taxon>
    </lineage>
</organism>
<dbReference type="NCBIfam" id="TIGR00556">
    <property type="entry name" value="pantethn_trn"/>
    <property type="match status" value="1"/>
</dbReference>
<keyword evidence="1" id="KW-0460">Magnesium</keyword>
<dbReference type="EC" id="2.7.8.7" evidence="1"/>
<keyword evidence="1" id="KW-0963">Cytoplasm</keyword>
<comment type="subcellular location">
    <subcellularLocation>
        <location evidence="1">Cytoplasm</location>
    </subcellularLocation>
</comment>
<dbReference type="GO" id="GO:0000287">
    <property type="term" value="F:magnesium ion binding"/>
    <property type="evidence" value="ECO:0007669"/>
    <property type="project" value="UniProtKB-UniRule"/>
</dbReference>
<keyword evidence="1" id="KW-0808">Transferase</keyword>